<dbReference type="AlphaFoldDB" id="A0AAD9Q2K4"/>
<comment type="caution">
    <text evidence="1">The sequence shown here is derived from an EMBL/GenBank/DDBJ whole genome shotgun (WGS) entry which is preliminary data.</text>
</comment>
<organism evidence="1 2">
    <name type="scientific">Acropora cervicornis</name>
    <name type="common">Staghorn coral</name>
    <dbReference type="NCBI Taxonomy" id="6130"/>
    <lineage>
        <taxon>Eukaryota</taxon>
        <taxon>Metazoa</taxon>
        <taxon>Cnidaria</taxon>
        <taxon>Anthozoa</taxon>
        <taxon>Hexacorallia</taxon>
        <taxon>Scleractinia</taxon>
        <taxon>Astrocoeniina</taxon>
        <taxon>Acroporidae</taxon>
        <taxon>Acropora</taxon>
    </lineage>
</organism>
<evidence type="ECO:0000313" key="1">
    <source>
        <dbReference type="EMBL" id="KAK2553389.1"/>
    </source>
</evidence>
<name>A0AAD9Q2K4_ACRCE</name>
<keyword evidence="2" id="KW-1185">Reference proteome</keyword>
<proteinExistence type="predicted"/>
<gene>
    <name evidence="1" type="ORF">P5673_025367</name>
</gene>
<evidence type="ECO:0000313" key="2">
    <source>
        <dbReference type="Proteomes" id="UP001249851"/>
    </source>
</evidence>
<reference evidence="1" key="2">
    <citation type="journal article" date="2023" name="Science">
        <title>Genomic signatures of disease resistance in endangered staghorn corals.</title>
        <authorList>
            <person name="Vollmer S.V."/>
            <person name="Selwyn J.D."/>
            <person name="Despard B.A."/>
            <person name="Roesel C.L."/>
        </authorList>
    </citation>
    <scope>NUCLEOTIDE SEQUENCE</scope>
    <source>
        <strain evidence="1">K2</strain>
    </source>
</reference>
<accession>A0AAD9Q2K4</accession>
<dbReference type="Proteomes" id="UP001249851">
    <property type="component" value="Unassembled WGS sequence"/>
</dbReference>
<sequence length="143" mass="16367">MKFEHISSISSAYYFSFMKSRFKCRATIAARQMRSWFVFLALLPLANFASGRTIFSMIEFDDGLEVTRAYKKCMADCKKKCRDEDCADDAIMSSLCMNGGITENGSTVKACGHIFSPKWDDDVLPVEPNEPFKPKEIWELFQK</sequence>
<protein>
    <submittedName>
        <fullName evidence="1">Uncharacterized protein</fullName>
    </submittedName>
</protein>
<dbReference type="EMBL" id="JARQWQ010000078">
    <property type="protein sequence ID" value="KAK2553389.1"/>
    <property type="molecule type" value="Genomic_DNA"/>
</dbReference>
<reference evidence="1" key="1">
    <citation type="journal article" date="2023" name="G3 (Bethesda)">
        <title>Whole genome assembly and annotation of the endangered Caribbean coral Acropora cervicornis.</title>
        <authorList>
            <person name="Selwyn J.D."/>
            <person name="Vollmer S.V."/>
        </authorList>
    </citation>
    <scope>NUCLEOTIDE SEQUENCE</scope>
    <source>
        <strain evidence="1">K2</strain>
    </source>
</reference>